<dbReference type="InterPro" id="IPR036412">
    <property type="entry name" value="HAD-like_sf"/>
</dbReference>
<organism evidence="1 2">
    <name type="scientific">Trebonia kvetii</name>
    <dbReference type="NCBI Taxonomy" id="2480626"/>
    <lineage>
        <taxon>Bacteria</taxon>
        <taxon>Bacillati</taxon>
        <taxon>Actinomycetota</taxon>
        <taxon>Actinomycetes</taxon>
        <taxon>Streptosporangiales</taxon>
        <taxon>Treboniaceae</taxon>
        <taxon>Trebonia</taxon>
    </lineage>
</organism>
<dbReference type="OrthoDB" id="9810449at2"/>
<dbReference type="AlphaFoldDB" id="A0A6P2C6X8"/>
<dbReference type="SUPFAM" id="SSF56784">
    <property type="entry name" value="HAD-like"/>
    <property type="match status" value="1"/>
</dbReference>
<sequence length="276" mass="28916">MDGTLALGDRVNHGLTPLPGAVEMLAWARARGLPYLVFTNGTNRSPAHFAAVLREAGLDVPDDAMMTPASSAVVMFTRRGYKRVMVLGGDGLTGPLRAAGIEVVPPVALRAAGRLGDRGPAAVDAVLVGWFREFTLAHLEAACDAVWSGAALYSASQTPFFATAGGRALGTSRAICAMITSITGCRLTITGKPSLDALRAASARLGVPARHLVVIGDDPLLEVPMAHRGHALAIAVQTGLTGPDAYDRVPPEKRPHLHLRGIDELLSLCRAAEQQP</sequence>
<dbReference type="GO" id="GO:0005737">
    <property type="term" value="C:cytoplasm"/>
    <property type="evidence" value="ECO:0007669"/>
    <property type="project" value="TreeGrafter"/>
</dbReference>
<keyword evidence="2" id="KW-1185">Reference proteome</keyword>
<evidence type="ECO:0000313" key="2">
    <source>
        <dbReference type="Proteomes" id="UP000460272"/>
    </source>
</evidence>
<dbReference type="Pfam" id="PF13242">
    <property type="entry name" value="Hydrolase_like"/>
    <property type="match status" value="1"/>
</dbReference>
<evidence type="ECO:0000313" key="1">
    <source>
        <dbReference type="EMBL" id="TVZ05821.1"/>
    </source>
</evidence>
<dbReference type="InterPro" id="IPR023214">
    <property type="entry name" value="HAD_sf"/>
</dbReference>
<gene>
    <name evidence="1" type="ORF">EAS64_11555</name>
</gene>
<dbReference type="PANTHER" id="PTHR19288:SF46">
    <property type="entry name" value="HALOACID DEHALOGENASE-LIKE HYDROLASE DOMAIN-CONTAINING PROTEIN 2"/>
    <property type="match status" value="1"/>
</dbReference>
<dbReference type="Gene3D" id="3.40.50.1000">
    <property type="entry name" value="HAD superfamily/HAD-like"/>
    <property type="match status" value="2"/>
</dbReference>
<accession>A0A6P2C6X8</accession>
<name>A0A6P2C6X8_9ACTN</name>
<dbReference type="Proteomes" id="UP000460272">
    <property type="component" value="Unassembled WGS sequence"/>
</dbReference>
<reference evidence="1 2" key="1">
    <citation type="submission" date="2018-11" db="EMBL/GenBank/DDBJ databases">
        <title>Trebonia kvetii gen.nov., sp.nov., a novel acidophilic actinobacterium, and proposal of the new actinobacterial family Treboniaceae fam. nov.</title>
        <authorList>
            <person name="Rapoport D."/>
            <person name="Sagova-Mareckova M."/>
            <person name="Sedlacek I."/>
            <person name="Provaznik J."/>
            <person name="Kralova S."/>
            <person name="Pavlinic D."/>
            <person name="Benes V."/>
            <person name="Kopecky J."/>
        </authorList>
    </citation>
    <scope>NUCLEOTIDE SEQUENCE [LARGE SCALE GENOMIC DNA]</scope>
    <source>
        <strain evidence="1 2">15Tr583</strain>
    </source>
</reference>
<dbReference type="PANTHER" id="PTHR19288">
    <property type="entry name" value="4-NITROPHENYLPHOSPHATASE-RELATED"/>
    <property type="match status" value="1"/>
</dbReference>
<comment type="caution">
    <text evidence="1">The sequence shown here is derived from an EMBL/GenBank/DDBJ whole genome shotgun (WGS) entry which is preliminary data.</text>
</comment>
<proteinExistence type="predicted"/>
<dbReference type="InterPro" id="IPR006357">
    <property type="entry name" value="HAD-SF_hydro_IIA"/>
</dbReference>
<dbReference type="EMBL" id="RPFW01000002">
    <property type="protein sequence ID" value="TVZ05821.1"/>
    <property type="molecule type" value="Genomic_DNA"/>
</dbReference>
<dbReference type="GO" id="GO:0016791">
    <property type="term" value="F:phosphatase activity"/>
    <property type="evidence" value="ECO:0007669"/>
    <property type="project" value="TreeGrafter"/>
</dbReference>
<protein>
    <submittedName>
        <fullName evidence="1">Haloacid dehalogenase</fullName>
    </submittedName>
</protein>
<dbReference type="Pfam" id="PF13344">
    <property type="entry name" value="Hydrolase_6"/>
    <property type="match status" value="1"/>
</dbReference>